<feature type="region of interest" description="Disordered" evidence="1">
    <location>
        <begin position="1"/>
        <end position="74"/>
    </location>
</feature>
<evidence type="ECO:0000256" key="2">
    <source>
        <dbReference type="SAM" id="Phobius"/>
    </source>
</evidence>
<evidence type="ECO:0000313" key="4">
    <source>
        <dbReference type="Proteomes" id="UP000195787"/>
    </source>
</evidence>
<keyword evidence="2" id="KW-0472">Membrane</keyword>
<dbReference type="EMBL" id="FUHU01000038">
    <property type="protein sequence ID" value="SJM63323.1"/>
    <property type="molecule type" value="Genomic_DNA"/>
</dbReference>
<feature type="compositionally biased region" description="Basic and acidic residues" evidence="1">
    <location>
        <begin position="20"/>
        <end position="57"/>
    </location>
</feature>
<proteinExistence type="predicted"/>
<dbReference type="OrthoDB" id="5194448at2"/>
<dbReference type="GeneID" id="303173319"/>
<sequence>MPLFGSKPKNIVEDYDDASEPARPRTPKRSELVEQSRKPLIPSDRKESKRQAREKMAVQRQRAQEGYARGEEQYLPPRDQGEVRAYARDYVDARFSVGSLLMPAMILVLAMTFINTETMRIATFGVLWAFVGLTVLDCVIMTWLLRRRITAKFGSGKTKGVSWYASMRSTQMRFMRMPKPRVKRFEKID</sequence>
<dbReference type="Pfam" id="PF11241">
    <property type="entry name" value="DUF3043"/>
    <property type="match status" value="1"/>
</dbReference>
<dbReference type="AlphaFoldDB" id="A0A1R4G5F9"/>
<accession>A0A1R4G5F9</accession>
<feature type="transmembrane region" description="Helical" evidence="2">
    <location>
        <begin position="126"/>
        <end position="145"/>
    </location>
</feature>
<dbReference type="Proteomes" id="UP000195787">
    <property type="component" value="Unassembled WGS sequence"/>
</dbReference>
<evidence type="ECO:0000256" key="1">
    <source>
        <dbReference type="SAM" id="MobiDB-lite"/>
    </source>
</evidence>
<keyword evidence="2" id="KW-0812">Transmembrane</keyword>
<dbReference type="RefSeq" id="WP_159456950.1">
    <property type="nucleotide sequence ID" value="NZ_FUHU01000038.1"/>
</dbReference>
<keyword evidence="4" id="KW-1185">Reference proteome</keyword>
<feature type="transmembrane region" description="Helical" evidence="2">
    <location>
        <begin position="95"/>
        <end position="114"/>
    </location>
</feature>
<organism evidence="3 4">
    <name type="scientific">Agrococcus casei LMG 22410</name>
    <dbReference type="NCBI Taxonomy" id="1255656"/>
    <lineage>
        <taxon>Bacteria</taxon>
        <taxon>Bacillati</taxon>
        <taxon>Actinomycetota</taxon>
        <taxon>Actinomycetes</taxon>
        <taxon>Micrococcales</taxon>
        <taxon>Microbacteriaceae</taxon>
        <taxon>Agrococcus</taxon>
    </lineage>
</organism>
<protein>
    <submittedName>
        <fullName evidence="3">CblZ, a non-orthologous displasment for Alpha-ribazole-5'-phosphate phosphatase</fullName>
    </submittedName>
</protein>
<evidence type="ECO:0000313" key="3">
    <source>
        <dbReference type="EMBL" id="SJM63323.1"/>
    </source>
</evidence>
<gene>
    <name evidence="3" type="ORF">CZ674_08855</name>
</gene>
<keyword evidence="2" id="KW-1133">Transmembrane helix</keyword>
<name>A0A1R4G5F9_9MICO</name>
<dbReference type="InterPro" id="IPR021403">
    <property type="entry name" value="DUF3043"/>
</dbReference>
<reference evidence="3 4" key="1">
    <citation type="submission" date="2017-02" db="EMBL/GenBank/DDBJ databases">
        <authorList>
            <person name="Peterson S.W."/>
        </authorList>
    </citation>
    <scope>NUCLEOTIDE SEQUENCE [LARGE SCALE GENOMIC DNA]</scope>
    <source>
        <strain evidence="3 4">LMG 22410</strain>
    </source>
</reference>